<evidence type="ECO:0000259" key="1">
    <source>
        <dbReference type="PROSITE" id="PS50127"/>
    </source>
</evidence>
<accession>A0A9P1IER0</accession>
<dbReference type="SUPFAM" id="SSF54495">
    <property type="entry name" value="UBC-like"/>
    <property type="match status" value="1"/>
</dbReference>
<dbReference type="Proteomes" id="UP001152747">
    <property type="component" value="Unassembled WGS sequence"/>
</dbReference>
<dbReference type="PROSITE" id="PS50127">
    <property type="entry name" value="UBC_2"/>
    <property type="match status" value="1"/>
</dbReference>
<feature type="domain" description="UBC core" evidence="1">
    <location>
        <begin position="212"/>
        <end position="360"/>
    </location>
</feature>
<dbReference type="InterPro" id="IPR016135">
    <property type="entry name" value="UBQ-conjugating_enzyme/RWD"/>
</dbReference>
<evidence type="ECO:0000313" key="2">
    <source>
        <dbReference type="EMBL" id="CAI5443791.1"/>
    </source>
</evidence>
<proteinExistence type="predicted"/>
<dbReference type="Gene3D" id="3.10.110.10">
    <property type="entry name" value="Ubiquitin Conjugating Enzyme"/>
    <property type="match status" value="1"/>
</dbReference>
<dbReference type="GO" id="GO:0003677">
    <property type="term" value="F:DNA binding"/>
    <property type="evidence" value="ECO:0007669"/>
    <property type="project" value="UniProtKB-KW"/>
</dbReference>
<dbReference type="Pfam" id="PF00179">
    <property type="entry name" value="UQ_con"/>
    <property type="match status" value="1"/>
</dbReference>
<organism evidence="2 3">
    <name type="scientific">Caenorhabditis angaria</name>
    <dbReference type="NCBI Taxonomy" id="860376"/>
    <lineage>
        <taxon>Eukaryota</taxon>
        <taxon>Metazoa</taxon>
        <taxon>Ecdysozoa</taxon>
        <taxon>Nematoda</taxon>
        <taxon>Chromadorea</taxon>
        <taxon>Rhabditida</taxon>
        <taxon>Rhabditina</taxon>
        <taxon>Rhabditomorpha</taxon>
        <taxon>Rhabditoidea</taxon>
        <taxon>Rhabditidae</taxon>
        <taxon>Peloderinae</taxon>
        <taxon>Caenorhabditis</taxon>
    </lineage>
</organism>
<dbReference type="GO" id="GO:0008270">
    <property type="term" value="F:zinc ion binding"/>
    <property type="evidence" value="ECO:0007669"/>
    <property type="project" value="UniProtKB-KW"/>
</dbReference>
<comment type="caution">
    <text evidence="2">The sequence shown here is derived from an EMBL/GenBank/DDBJ whole genome shotgun (WGS) entry which is preliminary data.</text>
</comment>
<sequence>MTTIPLDEERRNLWIEILGDKFRKKVVENESKTSYICSKHFPSFPNRRLPNELPIAQREEDVAVENRESGESLCAQVEKLNVKEDGDEMAKMMEIEMEMRRNVDEKDGDDKDENEPIFETEEAETQISTLDISPRCRICVKVLDGEIKPVPIDLKKLGHWVKVFGPNFFTNIQNLPGPHSPENLHRSPFLSCSASHSAMSLPPHAATHSRLVQFYRLRKEIADLRQNPRGYIKSFQKLHKNKEVYIFKVQGDGEIYGKSILTISVDVTLDYPFKTPILRFIHPLYHPNVDVATGEICSSLLTQENWKPETTIEDVLINVLCLLSEPDLSRPVNLEAANECILQKSQYLAKCKKLAAKLTS</sequence>
<protein>
    <recommendedName>
        <fullName evidence="1">UBC core domain-containing protein</fullName>
    </recommendedName>
</protein>
<evidence type="ECO:0000313" key="3">
    <source>
        <dbReference type="Proteomes" id="UP001152747"/>
    </source>
</evidence>
<name>A0A9P1IER0_9PELO</name>
<dbReference type="GO" id="GO:0032446">
    <property type="term" value="P:protein modification by small protein conjugation"/>
    <property type="evidence" value="ECO:0007669"/>
    <property type="project" value="UniProtKB-ARBA"/>
</dbReference>
<gene>
    <name evidence="2" type="ORF">CAMP_LOCUS6428</name>
</gene>
<dbReference type="PANTHER" id="PTHR24067">
    <property type="entry name" value="UBIQUITIN-CONJUGATING ENZYME E2"/>
    <property type="match status" value="1"/>
</dbReference>
<dbReference type="InterPro" id="IPR000608">
    <property type="entry name" value="UBC"/>
</dbReference>
<dbReference type="CDD" id="cd00195">
    <property type="entry name" value="UBCc_UEV"/>
    <property type="match status" value="1"/>
</dbReference>
<dbReference type="AlphaFoldDB" id="A0A9P1IER0"/>
<dbReference type="SMART" id="SM00212">
    <property type="entry name" value="UBCc"/>
    <property type="match status" value="1"/>
</dbReference>
<dbReference type="EMBL" id="CANHGI010000002">
    <property type="protein sequence ID" value="CAI5443791.1"/>
    <property type="molecule type" value="Genomic_DNA"/>
</dbReference>
<keyword evidence="3" id="KW-1185">Reference proteome</keyword>
<reference evidence="2" key="1">
    <citation type="submission" date="2022-11" db="EMBL/GenBank/DDBJ databases">
        <authorList>
            <person name="Kikuchi T."/>
        </authorList>
    </citation>
    <scope>NUCLEOTIDE SEQUENCE</scope>
    <source>
        <strain evidence="2">PS1010</strain>
    </source>
</reference>
<dbReference type="OrthoDB" id="9973183at2759"/>
<dbReference type="InterPro" id="IPR050113">
    <property type="entry name" value="Ub_conjugating_enzyme"/>
</dbReference>